<dbReference type="Proteomes" id="UP000054988">
    <property type="component" value="Unassembled WGS sequence"/>
</dbReference>
<accession>A0A0W0F4J7</accession>
<evidence type="ECO:0000313" key="2">
    <source>
        <dbReference type="Proteomes" id="UP000054988"/>
    </source>
</evidence>
<comment type="caution">
    <text evidence="1">The sequence shown here is derived from an EMBL/GenBank/DDBJ whole genome shotgun (WGS) entry which is preliminary data.</text>
</comment>
<proteinExistence type="predicted"/>
<evidence type="ECO:0000313" key="1">
    <source>
        <dbReference type="EMBL" id="KTB31241.1"/>
    </source>
</evidence>
<dbReference type="EMBL" id="LATX01002344">
    <property type="protein sequence ID" value="KTB31241.1"/>
    <property type="molecule type" value="Genomic_DNA"/>
</dbReference>
<protein>
    <submittedName>
        <fullName evidence="1">Uncharacterized protein</fullName>
    </submittedName>
</protein>
<gene>
    <name evidence="1" type="ORF">WG66_16191</name>
</gene>
<reference evidence="1 2" key="1">
    <citation type="submission" date="2015-12" db="EMBL/GenBank/DDBJ databases">
        <title>Draft genome sequence of Moniliophthora roreri, the causal agent of frosty pod rot of cacao.</title>
        <authorList>
            <person name="Aime M.C."/>
            <person name="Diaz-Valderrama J.R."/>
            <person name="Kijpornyongpan T."/>
            <person name="Phillips-Mora W."/>
        </authorList>
    </citation>
    <scope>NUCLEOTIDE SEQUENCE [LARGE SCALE GENOMIC DNA]</scope>
    <source>
        <strain evidence="1 2">MCA 2952</strain>
    </source>
</reference>
<organism evidence="1 2">
    <name type="scientific">Moniliophthora roreri</name>
    <name type="common">Frosty pod rot fungus</name>
    <name type="synonym">Monilia roreri</name>
    <dbReference type="NCBI Taxonomy" id="221103"/>
    <lineage>
        <taxon>Eukaryota</taxon>
        <taxon>Fungi</taxon>
        <taxon>Dikarya</taxon>
        <taxon>Basidiomycota</taxon>
        <taxon>Agaricomycotina</taxon>
        <taxon>Agaricomycetes</taxon>
        <taxon>Agaricomycetidae</taxon>
        <taxon>Agaricales</taxon>
        <taxon>Marasmiineae</taxon>
        <taxon>Marasmiaceae</taxon>
        <taxon>Moniliophthora</taxon>
    </lineage>
</organism>
<name>A0A0W0F4J7_MONRR</name>
<sequence>MPSGPQIHAQKLCDTESGIKKAGWRSTPEFSATYYESELTQESLKYYSGRKYHPERVLDAWFSRKLSAESRRELEMVVVCRAAHIVVEESSKMCQAKELKMPAMKVSISKLTENATLDGISDFYTTTLPCLCFILQALLTAENNYEKTHKTTKKGKETMVKRVTLVVISILLFCRNRATNAFQQVVGLFLVSSGASRQVVETLCHMGICVGYITTQTALEALSENACFCACLFINVLEQLWGVVYNNINLTIQKASQRLDSTMNQINATTLAVFSLPKWLTRTTYRAALSALE</sequence>
<dbReference type="AlphaFoldDB" id="A0A0W0F4J7"/>